<gene>
    <name evidence="5" type="primary">fumC</name>
    <name evidence="5" type="ORF">ATO8_17240</name>
</gene>
<comment type="caution">
    <text evidence="5">The sequence shown here is derived from an EMBL/GenBank/DDBJ whole genome shotgun (WGS) entry which is preliminary data.</text>
</comment>
<dbReference type="RefSeq" id="WP_043846329.1">
    <property type="nucleotide sequence ID" value="NZ_AQQW01000012.1"/>
</dbReference>
<organism evidence="5 6">
    <name type="scientific">Roseivivax marinus</name>
    <dbReference type="NCBI Taxonomy" id="1379903"/>
    <lineage>
        <taxon>Bacteria</taxon>
        <taxon>Pseudomonadati</taxon>
        <taxon>Pseudomonadota</taxon>
        <taxon>Alphaproteobacteria</taxon>
        <taxon>Rhodobacterales</taxon>
        <taxon>Roseobacteraceae</taxon>
        <taxon>Roseivivax</taxon>
    </lineage>
</organism>
<dbReference type="EMBL" id="AQQW01000012">
    <property type="protein sequence ID" value="ETW11437.1"/>
    <property type="molecule type" value="Genomic_DNA"/>
</dbReference>
<comment type="similarity">
    <text evidence="1">Belongs to the class-II fumarase/aspartase family. Fumarase subfamily.</text>
</comment>
<evidence type="ECO:0000256" key="2">
    <source>
        <dbReference type="ARBA" id="ARBA00012921"/>
    </source>
</evidence>
<dbReference type="PATRIC" id="fig|1317118.6.peg.3548"/>
<dbReference type="Proteomes" id="UP000019063">
    <property type="component" value="Unassembled WGS sequence"/>
</dbReference>
<accession>W4HFB1</accession>
<dbReference type="AlphaFoldDB" id="W4HFB1"/>
<evidence type="ECO:0000313" key="5">
    <source>
        <dbReference type="EMBL" id="ETW11437.1"/>
    </source>
</evidence>
<dbReference type="Gene3D" id="1.20.200.10">
    <property type="entry name" value="Fumarase/aspartase (Central domain)"/>
    <property type="match status" value="1"/>
</dbReference>
<evidence type="ECO:0000256" key="1">
    <source>
        <dbReference type="ARBA" id="ARBA00009084"/>
    </source>
</evidence>
<dbReference type="EC" id="4.2.1.2" evidence="2"/>
<name>W4HFB1_9RHOB</name>
<dbReference type="Pfam" id="PF10415">
    <property type="entry name" value="FumaraseC_C"/>
    <property type="match status" value="1"/>
</dbReference>
<keyword evidence="6" id="KW-1185">Reference proteome</keyword>
<dbReference type="STRING" id="1379903.ATO8_17240"/>
<dbReference type="InterPro" id="IPR018951">
    <property type="entry name" value="Fumarase_C_C"/>
</dbReference>
<dbReference type="GO" id="GO:0006106">
    <property type="term" value="P:fumarate metabolic process"/>
    <property type="evidence" value="ECO:0007669"/>
    <property type="project" value="InterPro"/>
</dbReference>
<protein>
    <recommendedName>
        <fullName evidence="2">fumarate hydratase</fullName>
        <ecNumber evidence="2">4.2.1.2</ecNumber>
    </recommendedName>
</protein>
<dbReference type="InterPro" id="IPR022761">
    <property type="entry name" value="Fumarate_lyase_N"/>
</dbReference>
<dbReference type="InterPro" id="IPR005677">
    <property type="entry name" value="Fum_hydII"/>
</dbReference>
<reference evidence="5 6" key="1">
    <citation type="journal article" date="2014" name="Antonie Van Leeuwenhoek">
        <title>Roseivivax atlanticus sp. nov., isolated from surface seawater of the Atlantic Ocean.</title>
        <authorList>
            <person name="Li G."/>
            <person name="Lai Q."/>
            <person name="Liu X."/>
            <person name="Sun F."/>
            <person name="Shao Z."/>
        </authorList>
    </citation>
    <scope>NUCLEOTIDE SEQUENCE [LARGE SCALE GENOMIC DNA]</scope>
    <source>
        <strain evidence="5 6">22II-s10s</strain>
    </source>
</reference>
<dbReference type="PANTHER" id="PTHR11444:SF26">
    <property type="entry name" value="FUMARATE HYDRATASE"/>
    <property type="match status" value="1"/>
</dbReference>
<dbReference type="InterPro" id="IPR000362">
    <property type="entry name" value="Fumarate_lyase_fam"/>
</dbReference>
<dbReference type="Gene3D" id="1.10.40.30">
    <property type="entry name" value="Fumarase/aspartase (C-terminal domain)"/>
    <property type="match status" value="1"/>
</dbReference>
<dbReference type="GO" id="GO:0004333">
    <property type="term" value="F:fumarate hydratase activity"/>
    <property type="evidence" value="ECO:0007669"/>
    <property type="project" value="UniProtKB-EC"/>
</dbReference>
<feature type="domain" description="Fumarate lyase N-terminal" evidence="3">
    <location>
        <begin position="11"/>
        <end position="343"/>
    </location>
</feature>
<evidence type="ECO:0000259" key="3">
    <source>
        <dbReference type="Pfam" id="PF00206"/>
    </source>
</evidence>
<dbReference type="InterPro" id="IPR024083">
    <property type="entry name" value="Fumarase/histidase_N"/>
</dbReference>
<dbReference type="Pfam" id="PF00206">
    <property type="entry name" value="Lyase_1"/>
    <property type="match status" value="1"/>
</dbReference>
<dbReference type="SUPFAM" id="SSF48557">
    <property type="entry name" value="L-aspartase-like"/>
    <property type="match status" value="1"/>
</dbReference>
<dbReference type="PRINTS" id="PR00149">
    <property type="entry name" value="FUMRATELYASE"/>
</dbReference>
<dbReference type="GO" id="GO:0006099">
    <property type="term" value="P:tricarboxylic acid cycle"/>
    <property type="evidence" value="ECO:0007669"/>
    <property type="project" value="InterPro"/>
</dbReference>
<dbReference type="FunFam" id="1.10.275.10:FF:000001">
    <property type="entry name" value="Fumarate hydratase, mitochondrial"/>
    <property type="match status" value="1"/>
</dbReference>
<keyword evidence="5" id="KW-0456">Lyase</keyword>
<dbReference type="eggNOG" id="COG0114">
    <property type="taxonomic scope" value="Bacteria"/>
</dbReference>
<proteinExistence type="inferred from homology"/>
<feature type="domain" description="Fumarase C C-terminal" evidence="4">
    <location>
        <begin position="408"/>
        <end position="454"/>
    </location>
</feature>
<dbReference type="InterPro" id="IPR008948">
    <property type="entry name" value="L-Aspartase-like"/>
</dbReference>
<sequence>MTMRTERDSFGPVEVPADRFWGAQTARALGYFPQTPPRMPLAVIRVFGLQKAAAATANMELGVLEPRLGSAIVSAAERLAAGDLDAHFPLSIWQTGSGTQTNMCANEVLANVANVALGGALGDRAPVHPNDHVNRSQSSNDSFPAVMHIAALREVEARLLPALRELAEMLATRRAEAGRAGTMRLGRTHLNDAVPVPLAQMFATWGASLDHARTRLSRVAEDLRPLSQGGTAAGSGLNAPDGFAAAFCTALTARAGTRFTPAPVPAEGMAAHDALVALAQELRLTAQALARIATDIRHLASGPRAGLAELTLPEDGLSSSIMPGKRNATQAEAMLQISCRVAGNAATAEAANATSVFELNVCKPVLVAAVLDSVDLLSDALPRFVAFVAGVTPNAARMAETVERSLMLATALTPALGYDRVAEITREADACGATIREVVLAHDLMPEAQFDALIATITGRPLKETDR</sequence>
<evidence type="ECO:0000313" key="6">
    <source>
        <dbReference type="Proteomes" id="UP000019063"/>
    </source>
</evidence>
<dbReference type="PANTHER" id="PTHR11444">
    <property type="entry name" value="ASPARTATEAMMONIA/ARGININOSUCCINATE/ADENYLOSUCCINATE LYASE"/>
    <property type="match status" value="1"/>
</dbReference>
<dbReference type="Gene3D" id="1.10.275.10">
    <property type="entry name" value="Fumarase/aspartase (N-terminal domain)"/>
    <property type="match status" value="1"/>
</dbReference>
<evidence type="ECO:0000259" key="4">
    <source>
        <dbReference type="Pfam" id="PF10415"/>
    </source>
</evidence>